<feature type="domain" description="Calx-beta" evidence="14">
    <location>
        <begin position="343"/>
        <end position="442"/>
    </location>
</feature>
<proteinExistence type="predicted"/>
<reference evidence="15 16" key="1">
    <citation type="submission" date="2024-07" db="EMBL/GenBank/DDBJ databases">
        <title>Chromosome-level genome assembly of the water stick insect Ranatra chinensis (Heteroptera: Nepidae).</title>
        <authorList>
            <person name="Liu X."/>
        </authorList>
    </citation>
    <scope>NUCLEOTIDE SEQUENCE [LARGE SCALE GENOMIC DNA]</scope>
    <source>
        <strain evidence="15">Cailab_2021Rc</strain>
        <tissue evidence="15">Muscle</tissue>
    </source>
</reference>
<keyword evidence="8" id="KW-0106">Calcium</keyword>
<dbReference type="InterPro" id="IPR003644">
    <property type="entry name" value="Calx_beta"/>
</dbReference>
<dbReference type="SMART" id="SM00237">
    <property type="entry name" value="Calx_beta"/>
    <property type="match status" value="2"/>
</dbReference>
<gene>
    <name evidence="15" type="ORF">AAG570_012521</name>
</gene>
<evidence type="ECO:0000313" key="16">
    <source>
        <dbReference type="Proteomes" id="UP001558652"/>
    </source>
</evidence>
<evidence type="ECO:0000256" key="4">
    <source>
        <dbReference type="ARBA" id="ARBA00022568"/>
    </source>
</evidence>
<dbReference type="InterPro" id="IPR051171">
    <property type="entry name" value="CaCA"/>
</dbReference>
<evidence type="ECO:0000256" key="9">
    <source>
        <dbReference type="ARBA" id="ARBA00022989"/>
    </source>
</evidence>
<evidence type="ECO:0000256" key="11">
    <source>
        <dbReference type="ARBA" id="ARBA00023136"/>
    </source>
</evidence>
<feature type="domain" description="Calx-beta" evidence="14">
    <location>
        <begin position="465"/>
        <end position="539"/>
    </location>
</feature>
<sequence>MCGVWRLIVGLGAVAAVSASGADTNGSSQTCQDGLIFPVWRPIEDLTAGDRFFRGGVYFFALLYLFLGVSIISDRFMSAIEVITSQEREVVVSSKGERKTIFVRVWNETVANLTLMALGSSAPEIMLSVIEIWAKNFNAGDLGPGTIVGSAAYNLFVIIAICVSVIPDGETRRIRQLTVFFVTATWSVFAYIWLYIILAVISEGVVEVWEGILTFLFFPITVCTAYIADRKIPLYKIPWKLFKYKSRSAVGAAENVDLELSRAETSGEDLLENARQRSTDLLKQLRREFPDKNMAEIKKLAQERMEQSGPKSRAFYRIQATRNITGGSFTVRGKEVCPSAGDEERPGPVDDTSYVGFAQSEYTVLENVGSFPVKVLIEGPPLGLPLLVDYQSEDGTATAGSDYMAVSGTLVFKPGQTEQYFKIKIIDDDVFEEDEFFFINLSNPRLQGTKTGGLSKFALSEKSNCKVFILDDDHSGVFGFAESSVEVPESVGVYQIVVERRTGARGRVRLPFYTQDGTAKAGKDYIDLRGTLLFENNEPR</sequence>
<keyword evidence="4" id="KW-0109">Calcium transport</keyword>
<feature type="transmembrane region" description="Helical" evidence="12">
    <location>
        <begin position="178"/>
        <end position="202"/>
    </location>
</feature>
<dbReference type="InterPro" id="IPR038081">
    <property type="entry name" value="CalX-like_sf"/>
</dbReference>
<evidence type="ECO:0000256" key="1">
    <source>
        <dbReference type="ARBA" id="ARBA00004127"/>
    </source>
</evidence>
<dbReference type="InterPro" id="IPR044880">
    <property type="entry name" value="NCX_ion-bd_dom_sf"/>
</dbReference>
<evidence type="ECO:0000259" key="14">
    <source>
        <dbReference type="SMART" id="SM00237"/>
    </source>
</evidence>
<feature type="chain" id="PRO_5044767785" description="Calx-beta domain-containing protein" evidence="13">
    <location>
        <begin position="20"/>
        <end position="540"/>
    </location>
</feature>
<evidence type="ECO:0000256" key="13">
    <source>
        <dbReference type="SAM" id="SignalP"/>
    </source>
</evidence>
<keyword evidence="11 12" id="KW-0472">Membrane</keyword>
<dbReference type="AlphaFoldDB" id="A0ABD0YEE9"/>
<name>A0ABD0YEE9_9HEMI</name>
<evidence type="ECO:0000256" key="6">
    <source>
        <dbReference type="ARBA" id="ARBA00022729"/>
    </source>
</evidence>
<comment type="subcellular location">
    <subcellularLocation>
        <location evidence="1">Endomembrane system</location>
        <topology evidence="1">Multi-pass membrane protein</topology>
    </subcellularLocation>
</comment>
<keyword evidence="2" id="KW-0813">Transport</keyword>
<dbReference type="GO" id="GO:0012505">
    <property type="term" value="C:endomembrane system"/>
    <property type="evidence" value="ECO:0007669"/>
    <property type="project" value="UniProtKB-SubCell"/>
</dbReference>
<dbReference type="InterPro" id="IPR004837">
    <property type="entry name" value="NaCa_Exmemb"/>
</dbReference>
<feature type="transmembrane region" description="Helical" evidence="12">
    <location>
        <begin position="208"/>
        <end position="228"/>
    </location>
</feature>
<dbReference type="GO" id="GO:0006816">
    <property type="term" value="P:calcium ion transport"/>
    <property type="evidence" value="ECO:0007669"/>
    <property type="project" value="UniProtKB-KW"/>
</dbReference>
<dbReference type="Proteomes" id="UP001558652">
    <property type="component" value="Unassembled WGS sequence"/>
</dbReference>
<comment type="caution">
    <text evidence="15">The sequence shown here is derived from an EMBL/GenBank/DDBJ whole genome shotgun (WGS) entry which is preliminary data.</text>
</comment>
<dbReference type="PANTHER" id="PTHR11878">
    <property type="entry name" value="SODIUM/CALCIUM EXCHANGER"/>
    <property type="match status" value="1"/>
</dbReference>
<evidence type="ECO:0000256" key="5">
    <source>
        <dbReference type="ARBA" id="ARBA00022692"/>
    </source>
</evidence>
<dbReference type="Gene3D" id="2.60.40.2030">
    <property type="match status" value="2"/>
</dbReference>
<feature type="signal peptide" evidence="13">
    <location>
        <begin position="1"/>
        <end position="19"/>
    </location>
</feature>
<keyword evidence="10" id="KW-0406">Ion transport</keyword>
<dbReference type="Gene3D" id="1.20.1420.30">
    <property type="entry name" value="NCX, central ion-binding region"/>
    <property type="match status" value="1"/>
</dbReference>
<evidence type="ECO:0000256" key="7">
    <source>
        <dbReference type="ARBA" id="ARBA00022737"/>
    </source>
</evidence>
<evidence type="ECO:0000313" key="15">
    <source>
        <dbReference type="EMBL" id="KAL1129576.1"/>
    </source>
</evidence>
<dbReference type="SUPFAM" id="SSF141072">
    <property type="entry name" value="CalX-like"/>
    <property type="match status" value="2"/>
</dbReference>
<organism evidence="15 16">
    <name type="scientific">Ranatra chinensis</name>
    <dbReference type="NCBI Taxonomy" id="642074"/>
    <lineage>
        <taxon>Eukaryota</taxon>
        <taxon>Metazoa</taxon>
        <taxon>Ecdysozoa</taxon>
        <taxon>Arthropoda</taxon>
        <taxon>Hexapoda</taxon>
        <taxon>Insecta</taxon>
        <taxon>Pterygota</taxon>
        <taxon>Neoptera</taxon>
        <taxon>Paraneoptera</taxon>
        <taxon>Hemiptera</taxon>
        <taxon>Heteroptera</taxon>
        <taxon>Panheteroptera</taxon>
        <taxon>Nepomorpha</taxon>
        <taxon>Nepidae</taxon>
        <taxon>Ranatrinae</taxon>
        <taxon>Ranatra</taxon>
    </lineage>
</organism>
<feature type="transmembrane region" description="Helical" evidence="12">
    <location>
        <begin position="52"/>
        <end position="72"/>
    </location>
</feature>
<dbReference type="EMBL" id="JBFDAA010000008">
    <property type="protein sequence ID" value="KAL1129576.1"/>
    <property type="molecule type" value="Genomic_DNA"/>
</dbReference>
<evidence type="ECO:0000256" key="12">
    <source>
        <dbReference type="SAM" id="Phobius"/>
    </source>
</evidence>
<evidence type="ECO:0000256" key="2">
    <source>
        <dbReference type="ARBA" id="ARBA00022448"/>
    </source>
</evidence>
<dbReference type="Pfam" id="PF01699">
    <property type="entry name" value="Na_Ca_ex"/>
    <property type="match status" value="1"/>
</dbReference>
<protein>
    <recommendedName>
        <fullName evidence="14">Calx-beta domain-containing protein</fullName>
    </recommendedName>
</protein>
<dbReference type="GO" id="GO:0015297">
    <property type="term" value="F:antiporter activity"/>
    <property type="evidence" value="ECO:0007669"/>
    <property type="project" value="UniProtKB-KW"/>
</dbReference>
<dbReference type="Pfam" id="PF03160">
    <property type="entry name" value="Calx-beta"/>
    <property type="match status" value="1"/>
</dbReference>
<dbReference type="InterPro" id="IPR032452">
    <property type="entry name" value="Na_Ca_Ex_C-exten"/>
</dbReference>
<keyword evidence="3" id="KW-0050">Antiport</keyword>
<evidence type="ECO:0000256" key="8">
    <source>
        <dbReference type="ARBA" id="ARBA00022837"/>
    </source>
</evidence>
<dbReference type="PANTHER" id="PTHR11878:SF65">
    <property type="entry name" value="NA_CA-EXCHANGE PROTEIN, ISOFORM G"/>
    <property type="match status" value="1"/>
</dbReference>
<keyword evidence="16" id="KW-1185">Reference proteome</keyword>
<evidence type="ECO:0000256" key="3">
    <source>
        <dbReference type="ARBA" id="ARBA00022449"/>
    </source>
</evidence>
<keyword evidence="9 12" id="KW-1133">Transmembrane helix</keyword>
<dbReference type="Pfam" id="PF16494">
    <property type="entry name" value="Na_Ca_ex_C"/>
    <property type="match status" value="1"/>
</dbReference>
<evidence type="ECO:0000256" key="10">
    <source>
        <dbReference type="ARBA" id="ARBA00023065"/>
    </source>
</evidence>
<accession>A0ABD0YEE9</accession>
<feature type="transmembrane region" description="Helical" evidence="12">
    <location>
        <begin position="146"/>
        <end position="166"/>
    </location>
</feature>
<keyword evidence="6 13" id="KW-0732">Signal</keyword>
<keyword evidence="7" id="KW-0677">Repeat</keyword>
<keyword evidence="5 12" id="KW-0812">Transmembrane</keyword>